<evidence type="ECO:0000313" key="1">
    <source>
        <dbReference type="EMBL" id="ADE43462.1"/>
    </source>
</evidence>
<reference evidence="1 2" key="1">
    <citation type="journal article" date="2010" name="Virology">
        <title>Complete genomic sequence analysis of the temperate bacteriophage phiSASD1 of Streptomyces avermitilis.</title>
        <authorList>
            <person name="Wang S."/>
            <person name="Qiao X."/>
            <person name="Liu X."/>
            <person name="Zhang X."/>
            <person name="Wang C."/>
            <person name="Zhao X."/>
            <person name="Chen Z."/>
            <person name="Wen Y."/>
            <person name="Song Y."/>
        </authorList>
    </citation>
    <scope>NUCLEOTIDE SEQUENCE [LARGE SCALE GENOMIC DNA]</scope>
</reference>
<dbReference type="KEGG" id="vg:9284675"/>
<proteinExistence type="predicted"/>
<dbReference type="Proteomes" id="UP000000384">
    <property type="component" value="Segment"/>
</dbReference>
<dbReference type="GeneID" id="9284675"/>
<protein>
    <submittedName>
        <fullName evidence="1">Gp38</fullName>
    </submittedName>
</protein>
<dbReference type="EMBL" id="GQ379227">
    <property type="protein sequence ID" value="ADE43462.1"/>
    <property type="molecule type" value="Genomic_DNA"/>
</dbReference>
<name>D7NW64_9CAUD</name>
<evidence type="ECO:0000313" key="2">
    <source>
        <dbReference type="Proteomes" id="UP000000384"/>
    </source>
</evidence>
<accession>D7NW64</accession>
<gene>
    <name evidence="1" type="primary">38</name>
    <name evidence="1" type="ORF">phiSA1p18</name>
</gene>
<sequence>MALFPLDIRTELKLGATWMDISSDVLQRDVKNITRGVRDQGSTADPASLSLTLNNRSGKYSVRNAESPLYGLIGRNTQVRLSVPTTGDSYLNLDGLAGNFASTPDVAALNITGDLDVRIEMAPNWYGAENQVVIGKWAPGQASWMVQVYNGTVIFRYTTTGTEPSPTLAYTRPLPTLPERAALRVTLDVDDGSGNHVTTFYWAPTLAGPWTPIGNPAPYAGTAPMFAGSAPLRIGLDDFRPNTTTPRLPMVGRVYRAEVRSGIDGTIVASPDFRGLADRTTSFTDSSGRSWSTVGGAEIRHREDRFVGEISTWPLKWTADASDIWTSVRAAGILHRLGQGTKDLDSTLRRRIPSGKPIAYWPMEDASDATRAYSPIPGVQPASVSGVEWAAAGDLPSSNPLPVLGQAGNLTAPIPGTMPSGEWQVEFVYNADDKAPPYPGEEAPFIAASSPNGAVRRWEISMQRTRVHIRGYNAGGTALVGIYMGAGDDIFHGWTRLRLYAKDQGDGTFIWRIAFQDVGGDAGGISGTVTGSCGRLSAVTANWGPLTEGWSIGHLTVLPVAGSGLMNGSDDAFSGESAWDRLARLGREEGLSIGRIPGQLPPQRVGPQRPAKLIDLLESVADSDGGWLTESPRRVGLTYRDRSSAYGQEPALTLSYIAPGLSDGLEPVDDDSAIRNDITVTRDGGSSARAYEASGPLSVLPPPNGIGIYDEGVTLSLSDDTQPEPIANWRLHLGTFDGARYPVVTVTLHKTGAEGLLPQVLGLREGDVIRLTNLPKWLSHADVDLIVMGWTESLELYRWTIEFNCLPGGPWDTAKVNVVHEDFEDDNYAIPLAAAGSLPWVRSTAHAHTGTSALKSGAITNNQTSDAVLSLPAGVTELSFWYFTNSENFGTGFTGDYLTVLADGVEVLRAQGSTPWTKKTLNVTGVSTIVFRYRKDNSAASGEDAVWIDNLRMVYGTYRAAKVQTDGSTLTAPVNATATSLTVASPAAPWTTNPIDLPIPITVDGEVMSVTAINVDTSPQIFTVTRSVNGVSKSHLAGASVTLARPAVAPL</sequence>
<organism evidence="1 2">
    <name type="scientific">Streptomyces phage phiSASD1</name>
    <dbReference type="NCBI Taxonomy" id="747763"/>
    <lineage>
        <taxon>Viruses</taxon>
        <taxon>Duplodnaviria</taxon>
        <taxon>Heunggongvirae</taxon>
        <taxon>Uroviricota</taxon>
        <taxon>Caudoviricetes</taxon>
        <taxon>Sasdunavirus</taxon>
        <taxon>Sasdunavirus SASD1</taxon>
    </lineage>
</organism>
<keyword evidence="2" id="KW-1185">Reference proteome</keyword>
<dbReference type="RefSeq" id="YP_003714745.1">
    <property type="nucleotide sequence ID" value="NC_014229.1"/>
</dbReference>